<reference evidence="3" key="1">
    <citation type="journal article" date="2019" name="Int. J. Syst. Evol. Microbiol.">
        <title>The Global Catalogue of Microorganisms (GCM) 10K type strain sequencing project: providing services to taxonomists for standard genome sequencing and annotation.</title>
        <authorList>
            <consortium name="The Broad Institute Genomics Platform"/>
            <consortium name="The Broad Institute Genome Sequencing Center for Infectious Disease"/>
            <person name="Wu L."/>
            <person name="Ma J."/>
        </authorList>
    </citation>
    <scope>NUCLEOTIDE SEQUENCE [LARGE SCALE GENOMIC DNA]</scope>
    <source>
        <strain evidence="3">KACC 14249</strain>
    </source>
</reference>
<accession>A0ABW1JGX7</accession>
<dbReference type="Proteomes" id="UP001596189">
    <property type="component" value="Unassembled WGS sequence"/>
</dbReference>
<name>A0ABW1JGX7_9ACTN</name>
<organism evidence="2 3">
    <name type="scientific">Angustibacter luteus</name>
    <dbReference type="NCBI Taxonomy" id="658456"/>
    <lineage>
        <taxon>Bacteria</taxon>
        <taxon>Bacillati</taxon>
        <taxon>Actinomycetota</taxon>
        <taxon>Actinomycetes</taxon>
        <taxon>Kineosporiales</taxon>
        <taxon>Kineosporiaceae</taxon>
    </lineage>
</organism>
<dbReference type="SMART" id="SM00530">
    <property type="entry name" value="HTH_XRE"/>
    <property type="match status" value="1"/>
</dbReference>
<evidence type="ECO:0000313" key="2">
    <source>
        <dbReference type="EMBL" id="MFC6008079.1"/>
    </source>
</evidence>
<dbReference type="Pfam" id="PF13424">
    <property type="entry name" value="TPR_12"/>
    <property type="match status" value="1"/>
</dbReference>
<feature type="domain" description="HTH cro/C1-type" evidence="1">
    <location>
        <begin position="12"/>
        <end position="65"/>
    </location>
</feature>
<gene>
    <name evidence="2" type="ORF">ACFQDO_13170</name>
</gene>
<dbReference type="InterPro" id="IPR001387">
    <property type="entry name" value="Cro/C1-type_HTH"/>
</dbReference>
<comment type="caution">
    <text evidence="2">The sequence shown here is derived from an EMBL/GenBank/DDBJ whole genome shotgun (WGS) entry which is preliminary data.</text>
</comment>
<keyword evidence="3" id="KW-1185">Reference proteome</keyword>
<dbReference type="SUPFAM" id="SSF47413">
    <property type="entry name" value="lambda repressor-like DNA-binding domains"/>
    <property type="match status" value="1"/>
</dbReference>
<dbReference type="InterPro" id="IPR011990">
    <property type="entry name" value="TPR-like_helical_dom_sf"/>
</dbReference>
<dbReference type="CDD" id="cd00093">
    <property type="entry name" value="HTH_XRE"/>
    <property type="match status" value="1"/>
</dbReference>
<evidence type="ECO:0000259" key="1">
    <source>
        <dbReference type="PROSITE" id="PS50943"/>
    </source>
</evidence>
<sequence length="432" mass="47191">MTTSDADVGARLRALRTGQGLTQRELAGDRYTTAFVSSIEAGRRQPSSDALEHFANQLGVDPEVLRDGRPSTAVLELALAEARHTQAVGDTTLAREQIDEVLGLAIEHELPVLRSQALVALGFWALRSGDVRGSLAHYEEAEKLLVDQPEPARALAVAGQARCLRILGDVRRSVMVVERALDELERAGLPDPLALMVLHAQAVPAYMDLGLSRKAEAAAETALGLAAQVPDPLRQADMYRAVARGFLDGNRVPQARQAVARAQELYDQLDLRTDVGHCYWARGWIYEHSATANLASARRQLETARQIFIETGSRFDEGLVTVELADIVRRLGAFDRARALIADIQDYPEVVALPGAYAEVERCLGLIAADEGEYPRALTHLERAIALFRQAEELLHEARTYRHLGDVRSAAGDADGATRAYRDGLTALDRVS</sequence>
<dbReference type="EMBL" id="JBHSRD010000004">
    <property type="protein sequence ID" value="MFC6008079.1"/>
    <property type="molecule type" value="Genomic_DNA"/>
</dbReference>
<dbReference type="SUPFAM" id="SSF48452">
    <property type="entry name" value="TPR-like"/>
    <property type="match status" value="2"/>
</dbReference>
<proteinExistence type="predicted"/>
<dbReference type="Gene3D" id="1.10.260.40">
    <property type="entry name" value="lambda repressor-like DNA-binding domains"/>
    <property type="match status" value="1"/>
</dbReference>
<dbReference type="InterPro" id="IPR010982">
    <property type="entry name" value="Lambda_DNA-bd_dom_sf"/>
</dbReference>
<dbReference type="RefSeq" id="WP_345715231.1">
    <property type="nucleotide sequence ID" value="NZ_BAABFP010000002.1"/>
</dbReference>
<evidence type="ECO:0000313" key="3">
    <source>
        <dbReference type="Proteomes" id="UP001596189"/>
    </source>
</evidence>
<dbReference type="Pfam" id="PF13560">
    <property type="entry name" value="HTH_31"/>
    <property type="match status" value="1"/>
</dbReference>
<protein>
    <submittedName>
        <fullName evidence="2">Tetratricopeptide repeat protein</fullName>
    </submittedName>
</protein>
<dbReference type="Gene3D" id="1.25.40.10">
    <property type="entry name" value="Tetratricopeptide repeat domain"/>
    <property type="match status" value="2"/>
</dbReference>
<dbReference type="PROSITE" id="PS50943">
    <property type="entry name" value="HTH_CROC1"/>
    <property type="match status" value="1"/>
</dbReference>